<dbReference type="Gene3D" id="1.25.10.10">
    <property type="entry name" value="Leucine-rich Repeat Variant"/>
    <property type="match status" value="1"/>
</dbReference>
<accession>A0AB39Z3V0</accession>
<dbReference type="InterPro" id="IPR051345">
    <property type="entry name" value="Importin_beta-like_NTR"/>
</dbReference>
<dbReference type="GeneID" id="108008652"/>
<evidence type="ECO:0000313" key="2">
    <source>
        <dbReference type="Proteomes" id="UP001652628"/>
    </source>
</evidence>
<gene>
    <name evidence="3" type="primary">LOC108008652</name>
</gene>
<dbReference type="InterPro" id="IPR016024">
    <property type="entry name" value="ARM-type_fold"/>
</dbReference>
<keyword evidence="2" id="KW-1185">Reference proteome</keyword>
<dbReference type="GO" id="GO:0005737">
    <property type="term" value="C:cytoplasm"/>
    <property type="evidence" value="ECO:0007669"/>
    <property type="project" value="TreeGrafter"/>
</dbReference>
<organism evidence="2 3">
    <name type="scientific">Drosophila suzukii</name>
    <name type="common">Spotted-wing drosophila fruit fly</name>
    <dbReference type="NCBI Taxonomy" id="28584"/>
    <lineage>
        <taxon>Eukaryota</taxon>
        <taxon>Metazoa</taxon>
        <taxon>Ecdysozoa</taxon>
        <taxon>Arthropoda</taxon>
        <taxon>Hexapoda</taxon>
        <taxon>Insecta</taxon>
        <taxon>Pterygota</taxon>
        <taxon>Neoptera</taxon>
        <taxon>Endopterygota</taxon>
        <taxon>Diptera</taxon>
        <taxon>Brachycera</taxon>
        <taxon>Muscomorpha</taxon>
        <taxon>Ephydroidea</taxon>
        <taxon>Drosophilidae</taxon>
        <taxon>Drosophila</taxon>
        <taxon>Sophophora</taxon>
    </lineage>
</organism>
<dbReference type="PANTHER" id="PTHR12363">
    <property type="entry name" value="TRANSPORTIN 3 AND IMPORTIN 13"/>
    <property type="match status" value="1"/>
</dbReference>
<dbReference type="InterPro" id="IPR011989">
    <property type="entry name" value="ARM-like"/>
</dbReference>
<dbReference type="RefSeq" id="XP_016928027.2">
    <property type="nucleotide sequence ID" value="XM_017072538.4"/>
</dbReference>
<dbReference type="GO" id="GO:0006606">
    <property type="term" value="P:protein import into nucleus"/>
    <property type="evidence" value="ECO:0007669"/>
    <property type="project" value="TreeGrafter"/>
</dbReference>
<protein>
    <submittedName>
        <fullName evidence="3">Transportin-3</fullName>
    </submittedName>
</protein>
<evidence type="ECO:0000313" key="3">
    <source>
        <dbReference type="RefSeq" id="XP_016928027.2"/>
    </source>
</evidence>
<sequence length="575" mass="66228">MEFTKENVMRALHMLSTEGTKDADDYLHSFQMSSCAWFIAEDILSHVPHHEMPVLTFAAITFAKKIKENFNRFLESDLRALKENLTGHLLQASMMPESTPLIVQLGVCLSTLGLMTSNWDYELESFVKHLSGKPKHIMALLEVLKVLPEETRPSNLPLTGTDLKCVFQQLRMQSSYILNVLEEILERSDLPNDCLSKCLAVCGSWTKFGLVLPEQVLERKLFLRINIILVTPLDIGHLEAAECVMAMLDQSRATKKLGSSLAQLVFSLTPAFRRSVSDTKLLQNYCQIFENLFKTHFYLTEKDLRKIEERLRTIELLLLMAEHCPLELIETSMTMWCLLTKDLKLVSIYQKDFNSLLKLLVPRTALPANYESITRPDSMVMDRFRGLLSEVLVDMAPLADVEAMENLFDIVKNEQKPWNDVEVAIFFLRHLMVQFKDRQTQIILKILDCVKNRPQACIRLQVLELISIPETVDSATIWKCLMNELGRDIPMLDAVECRLKLLMPHWVYFMILGSRVDDFRLKESDRCHLLASTSALIRELPPSDVLKVKVYLMNVQWTNCPAEIRENRIKVFMDI</sequence>
<dbReference type="Proteomes" id="UP001652628">
    <property type="component" value="Chromosome 2R"/>
</dbReference>
<feature type="domain" description="Exportin-1/Importin-beta-like" evidence="1">
    <location>
        <begin position="101"/>
        <end position="220"/>
    </location>
</feature>
<dbReference type="SUPFAM" id="SSF48371">
    <property type="entry name" value="ARM repeat"/>
    <property type="match status" value="1"/>
</dbReference>
<name>A0AB39Z3V0_DROSZ</name>
<dbReference type="Pfam" id="PF08389">
    <property type="entry name" value="Xpo1"/>
    <property type="match status" value="1"/>
</dbReference>
<evidence type="ECO:0000259" key="1">
    <source>
        <dbReference type="Pfam" id="PF08389"/>
    </source>
</evidence>
<proteinExistence type="predicted"/>
<reference evidence="3" key="1">
    <citation type="submission" date="2025-08" db="UniProtKB">
        <authorList>
            <consortium name="RefSeq"/>
        </authorList>
    </citation>
    <scope>IDENTIFICATION</scope>
</reference>
<dbReference type="InterPro" id="IPR013598">
    <property type="entry name" value="Exportin-1/Importin-b-like"/>
</dbReference>
<dbReference type="PANTHER" id="PTHR12363:SF42">
    <property type="entry name" value="TRANSPORTIN-3"/>
    <property type="match status" value="1"/>
</dbReference>
<dbReference type="AlphaFoldDB" id="A0AB39Z3V0"/>